<keyword evidence="2" id="KW-1185">Reference proteome</keyword>
<reference evidence="1" key="1">
    <citation type="submission" date="2021-06" db="EMBL/GenBank/DDBJ databases">
        <authorList>
            <person name="Kallberg Y."/>
            <person name="Tangrot J."/>
            <person name="Rosling A."/>
        </authorList>
    </citation>
    <scope>NUCLEOTIDE SEQUENCE</scope>
    <source>
        <strain evidence="1">AU212A</strain>
    </source>
</reference>
<name>A0ACA9NMC9_9GLOM</name>
<organism evidence="1 2">
    <name type="scientific">Scutellospora calospora</name>
    <dbReference type="NCBI Taxonomy" id="85575"/>
    <lineage>
        <taxon>Eukaryota</taxon>
        <taxon>Fungi</taxon>
        <taxon>Fungi incertae sedis</taxon>
        <taxon>Mucoromycota</taxon>
        <taxon>Glomeromycotina</taxon>
        <taxon>Glomeromycetes</taxon>
        <taxon>Diversisporales</taxon>
        <taxon>Gigasporaceae</taxon>
        <taxon>Scutellospora</taxon>
    </lineage>
</organism>
<comment type="caution">
    <text evidence="1">The sequence shown here is derived from an EMBL/GenBank/DDBJ whole genome shotgun (WGS) entry which is preliminary data.</text>
</comment>
<feature type="non-terminal residue" evidence="1">
    <location>
        <position position="1"/>
    </location>
</feature>
<gene>
    <name evidence="1" type="ORF">SCALOS_LOCUS9220</name>
</gene>
<proteinExistence type="predicted"/>
<accession>A0ACA9NMC9</accession>
<evidence type="ECO:0000313" key="2">
    <source>
        <dbReference type="Proteomes" id="UP000789860"/>
    </source>
</evidence>
<sequence>RTMMMFFVELLHCIHENCEQNESDDNENYDIDRRSLCSEQKGRSPCLKETKVSRSRKWRRTLKTNENTATPCSDWVEILEQENRSVSPPALNSNLEGLLLTEACNLDESDTESSSNVTGSRS</sequence>
<evidence type="ECO:0000313" key="1">
    <source>
        <dbReference type="EMBL" id="CAG8666501.1"/>
    </source>
</evidence>
<dbReference type="Proteomes" id="UP000789860">
    <property type="component" value="Unassembled WGS sequence"/>
</dbReference>
<feature type="non-terminal residue" evidence="1">
    <location>
        <position position="122"/>
    </location>
</feature>
<protein>
    <submittedName>
        <fullName evidence="1">10667_t:CDS:1</fullName>
    </submittedName>
</protein>
<dbReference type="EMBL" id="CAJVPM010027531">
    <property type="protein sequence ID" value="CAG8666501.1"/>
    <property type="molecule type" value="Genomic_DNA"/>
</dbReference>